<evidence type="ECO:0000313" key="15">
    <source>
        <dbReference type="EMBL" id="TDT34196.1"/>
    </source>
</evidence>
<dbReference type="OrthoDB" id="9806690at2"/>
<feature type="compositionally biased region" description="Acidic residues" evidence="12">
    <location>
        <begin position="595"/>
        <end position="613"/>
    </location>
</feature>
<evidence type="ECO:0000256" key="2">
    <source>
        <dbReference type="ARBA" id="ARBA00022741"/>
    </source>
</evidence>
<dbReference type="GO" id="GO:0003677">
    <property type="term" value="F:DNA binding"/>
    <property type="evidence" value="ECO:0007669"/>
    <property type="project" value="UniProtKB-KW"/>
</dbReference>
<dbReference type="InterPro" id="IPR014016">
    <property type="entry name" value="UvrD-like_ATP-bd"/>
</dbReference>
<dbReference type="CDD" id="cd17932">
    <property type="entry name" value="DEXQc_UvrD"/>
    <property type="match status" value="1"/>
</dbReference>
<protein>
    <recommendedName>
        <fullName evidence="9">DNA 3'-5' helicase</fullName>
        <ecNumber evidence="9">5.6.2.4</ecNumber>
    </recommendedName>
</protein>
<dbReference type="GO" id="GO:0033202">
    <property type="term" value="C:DNA helicase complex"/>
    <property type="evidence" value="ECO:0007669"/>
    <property type="project" value="TreeGrafter"/>
</dbReference>
<keyword evidence="16" id="KW-1185">Reference proteome</keyword>
<dbReference type="CDD" id="cd18807">
    <property type="entry name" value="SF1_C_UvrD"/>
    <property type="match status" value="2"/>
</dbReference>
<dbReference type="SUPFAM" id="SSF52540">
    <property type="entry name" value="P-loop containing nucleoside triphosphate hydrolases"/>
    <property type="match status" value="1"/>
</dbReference>
<feature type="domain" description="UvrD-like helicase C-terminal" evidence="14">
    <location>
        <begin position="349"/>
        <end position="664"/>
    </location>
</feature>
<comment type="similarity">
    <text evidence="1">Belongs to the helicase family. UvrD subfamily.</text>
</comment>
<evidence type="ECO:0000256" key="11">
    <source>
        <dbReference type="PROSITE-ProRule" id="PRU00560"/>
    </source>
</evidence>
<comment type="catalytic activity">
    <reaction evidence="8">
        <text>Couples ATP hydrolysis with the unwinding of duplex DNA by translocating in the 3'-5' direction.</text>
        <dbReference type="EC" id="5.6.2.4"/>
    </reaction>
</comment>
<dbReference type="Gene3D" id="3.40.50.300">
    <property type="entry name" value="P-loop containing nucleotide triphosphate hydrolases"/>
    <property type="match status" value="2"/>
</dbReference>
<dbReference type="EC" id="5.6.2.4" evidence="9"/>
<keyword evidence="7" id="KW-0413">Isomerase</keyword>
<dbReference type="PROSITE" id="PS51198">
    <property type="entry name" value="UVRD_HELICASE_ATP_BIND"/>
    <property type="match status" value="1"/>
</dbReference>
<dbReference type="FunFam" id="1.10.10.160:FF:000001">
    <property type="entry name" value="ATP-dependent DNA helicase"/>
    <property type="match status" value="1"/>
</dbReference>
<proteinExistence type="inferred from homology"/>
<evidence type="ECO:0000259" key="13">
    <source>
        <dbReference type="PROSITE" id="PS51198"/>
    </source>
</evidence>
<dbReference type="InterPro" id="IPR000212">
    <property type="entry name" value="DNA_helicase_UvrD/REP"/>
</dbReference>
<feature type="domain" description="UvrD-like helicase ATP-binding" evidence="13">
    <location>
        <begin position="56"/>
        <end position="348"/>
    </location>
</feature>
<keyword evidence="2 11" id="KW-0547">Nucleotide-binding</keyword>
<evidence type="ECO:0000256" key="6">
    <source>
        <dbReference type="ARBA" id="ARBA00023125"/>
    </source>
</evidence>
<dbReference type="Gene3D" id="1.10.10.160">
    <property type="match status" value="1"/>
</dbReference>
<dbReference type="Proteomes" id="UP000295371">
    <property type="component" value="Unassembled WGS sequence"/>
</dbReference>
<feature type="region of interest" description="Disordered" evidence="12">
    <location>
        <begin position="1"/>
        <end position="45"/>
    </location>
</feature>
<dbReference type="GO" id="GO:0009314">
    <property type="term" value="P:response to radiation"/>
    <property type="evidence" value="ECO:0007669"/>
    <property type="project" value="UniProtKB-ARBA"/>
</dbReference>
<sequence length="833" mass="90730">MTSDPLPGLSEPVDQRPDAAADRSATGPDAAVGTATPDRGTPVARSAGVPAEELLAGLNGPQRQAVTHTGGPVLVVAGAGSGKTRVLTRRIAWLVGERNVHPGSILAITFTNKAAAEMRHRVEELVGRRARMMWVSTFHSACARILRSEISHFGMSSSFSIYDDADAKRLMQLVAADLGLDPKKYPVRSLLNWVSKAKNELRDFETAKSQTVDTDEAVQAEAYAEYQRRLVAANALDFDDLIMHTVHLFQGFAEVRQKYRKRFAHVLVDEYQDTNTAQYALIRELCLTGADGEAEPDPDQAAPELMVVGDSDQSIYAFRGASIRNILDFESDFPGAETVLLEQNYRSTQNILSAANAVITRNTGRPDKRLWSDAGDGDLITGYVADTEYEEAEFISSEISALRRAGKTTWGEVAVFFRTNAQSRAFEEVLIRSGHPYRVVGAVRFYERREVRDAIAYLRAIANPADDVSVRRILNVPKRGIGDRAEAAIAALAERESISFSDALARHTEAPGLATRSAKQIASFVEFLERHRRMATDGTPADEVLSSVLTDSGYLEELQNSSDPQDQSRIENLAELVAVAAEFVATASAVDLSDVADDDEVADDDSEEADDGEAIGLADGSPEPDPSLSAFLERVALVSDADQVPDGEDGEGVVTLMTLHTAKGLEFDTVFLSGMEEGLFPHQRALTDPAELEEERRLAYVGLTRARKRLYLTRAERRTMWGAPQYNPASRFIAEIPDRLFDWRKLGGTPLTWAGADSSRRRSAGPSPFSAGPKQPRQRLASVEVGEKVLHSVFGLGTVVATSGSGEEAKADVDFGSAGTKRLALRHAPLEKL</sequence>
<keyword evidence="5 11" id="KW-0067">ATP-binding</keyword>
<evidence type="ECO:0000259" key="14">
    <source>
        <dbReference type="PROSITE" id="PS51217"/>
    </source>
</evidence>
<dbReference type="Gene3D" id="1.10.486.10">
    <property type="entry name" value="PCRA, domain 4"/>
    <property type="match status" value="1"/>
</dbReference>
<dbReference type="InterPro" id="IPR027417">
    <property type="entry name" value="P-loop_NTPase"/>
</dbReference>
<feature type="region of interest" description="Disordered" evidence="12">
    <location>
        <begin position="754"/>
        <end position="781"/>
    </location>
</feature>
<dbReference type="GO" id="GO:0000725">
    <property type="term" value="P:recombinational repair"/>
    <property type="evidence" value="ECO:0007669"/>
    <property type="project" value="TreeGrafter"/>
</dbReference>
<dbReference type="Pfam" id="PF00580">
    <property type="entry name" value="UvrD-helicase"/>
    <property type="match status" value="1"/>
</dbReference>
<dbReference type="GO" id="GO:0043138">
    <property type="term" value="F:3'-5' DNA helicase activity"/>
    <property type="evidence" value="ECO:0007669"/>
    <property type="project" value="UniProtKB-EC"/>
</dbReference>
<dbReference type="PANTHER" id="PTHR11070">
    <property type="entry name" value="UVRD / RECB / PCRA DNA HELICASE FAMILY MEMBER"/>
    <property type="match status" value="1"/>
</dbReference>
<evidence type="ECO:0000256" key="3">
    <source>
        <dbReference type="ARBA" id="ARBA00022801"/>
    </source>
</evidence>
<gene>
    <name evidence="15" type="ORF">CLV29_1852</name>
</gene>
<feature type="binding site" evidence="11">
    <location>
        <begin position="77"/>
        <end position="84"/>
    </location>
    <ligand>
        <name>ATP</name>
        <dbReference type="ChEBI" id="CHEBI:30616"/>
    </ligand>
</feature>
<evidence type="ECO:0000256" key="12">
    <source>
        <dbReference type="SAM" id="MobiDB-lite"/>
    </source>
</evidence>
<evidence type="ECO:0000256" key="1">
    <source>
        <dbReference type="ARBA" id="ARBA00009922"/>
    </source>
</evidence>
<evidence type="ECO:0000256" key="10">
    <source>
        <dbReference type="ARBA" id="ARBA00048988"/>
    </source>
</evidence>
<dbReference type="PROSITE" id="PS51217">
    <property type="entry name" value="UVRD_HELICASE_CTER"/>
    <property type="match status" value="1"/>
</dbReference>
<dbReference type="GO" id="GO:0005829">
    <property type="term" value="C:cytosol"/>
    <property type="evidence" value="ECO:0007669"/>
    <property type="project" value="TreeGrafter"/>
</dbReference>
<evidence type="ECO:0000256" key="7">
    <source>
        <dbReference type="ARBA" id="ARBA00023235"/>
    </source>
</evidence>
<evidence type="ECO:0000256" key="8">
    <source>
        <dbReference type="ARBA" id="ARBA00034617"/>
    </source>
</evidence>
<comment type="catalytic activity">
    <reaction evidence="10">
        <text>ATP + H2O = ADP + phosphate + H(+)</text>
        <dbReference type="Rhea" id="RHEA:13065"/>
        <dbReference type="ChEBI" id="CHEBI:15377"/>
        <dbReference type="ChEBI" id="CHEBI:15378"/>
        <dbReference type="ChEBI" id="CHEBI:30616"/>
        <dbReference type="ChEBI" id="CHEBI:43474"/>
        <dbReference type="ChEBI" id="CHEBI:456216"/>
        <dbReference type="EC" id="5.6.2.4"/>
    </reaction>
</comment>
<organism evidence="15 16">
    <name type="scientific">Naumannella halotolerans</name>
    <dbReference type="NCBI Taxonomy" id="993414"/>
    <lineage>
        <taxon>Bacteria</taxon>
        <taxon>Bacillati</taxon>
        <taxon>Actinomycetota</taxon>
        <taxon>Actinomycetes</taxon>
        <taxon>Propionibacteriales</taxon>
        <taxon>Propionibacteriaceae</taxon>
        <taxon>Naumannella</taxon>
    </lineage>
</organism>
<dbReference type="GO" id="GO:0005524">
    <property type="term" value="F:ATP binding"/>
    <property type="evidence" value="ECO:0007669"/>
    <property type="project" value="UniProtKB-UniRule"/>
</dbReference>
<keyword evidence="6" id="KW-0238">DNA-binding</keyword>
<evidence type="ECO:0000256" key="5">
    <source>
        <dbReference type="ARBA" id="ARBA00022840"/>
    </source>
</evidence>
<dbReference type="InterPro" id="IPR014017">
    <property type="entry name" value="DNA_helicase_UvrD-like_C"/>
</dbReference>
<dbReference type="InterPro" id="IPR013986">
    <property type="entry name" value="DExx_box_DNA_helicase_dom_sf"/>
</dbReference>
<comment type="caution">
    <text evidence="15">The sequence shown here is derived from an EMBL/GenBank/DDBJ whole genome shotgun (WGS) entry which is preliminary data.</text>
</comment>
<dbReference type="RefSeq" id="WP_133754607.1">
    <property type="nucleotide sequence ID" value="NZ_SOAW01000001.1"/>
</dbReference>
<accession>A0A4R7JB70</accession>
<evidence type="ECO:0000256" key="9">
    <source>
        <dbReference type="ARBA" id="ARBA00034808"/>
    </source>
</evidence>
<evidence type="ECO:0000256" key="4">
    <source>
        <dbReference type="ARBA" id="ARBA00022806"/>
    </source>
</evidence>
<dbReference type="PANTHER" id="PTHR11070:SF2">
    <property type="entry name" value="ATP-DEPENDENT DNA HELICASE SRS2"/>
    <property type="match status" value="1"/>
</dbReference>
<keyword evidence="3 11" id="KW-0378">Hydrolase</keyword>
<dbReference type="EMBL" id="SOAW01000001">
    <property type="protein sequence ID" value="TDT34196.1"/>
    <property type="molecule type" value="Genomic_DNA"/>
</dbReference>
<dbReference type="Pfam" id="PF13361">
    <property type="entry name" value="UvrD_C"/>
    <property type="match status" value="1"/>
</dbReference>
<feature type="region of interest" description="Disordered" evidence="12">
    <location>
        <begin position="595"/>
        <end position="626"/>
    </location>
</feature>
<reference evidence="15 16" key="1">
    <citation type="submission" date="2019-03" db="EMBL/GenBank/DDBJ databases">
        <title>Genomic Encyclopedia of Archaeal and Bacterial Type Strains, Phase II (KMG-II): from individual species to whole genera.</title>
        <authorList>
            <person name="Goeker M."/>
        </authorList>
    </citation>
    <scope>NUCLEOTIDE SEQUENCE [LARGE SCALE GENOMIC DNA]</scope>
    <source>
        <strain evidence="15 16">DSM 24323</strain>
    </source>
</reference>
<dbReference type="AlphaFoldDB" id="A0A4R7JB70"/>
<evidence type="ECO:0000313" key="16">
    <source>
        <dbReference type="Proteomes" id="UP000295371"/>
    </source>
</evidence>
<dbReference type="Pfam" id="PF21196">
    <property type="entry name" value="PcrA_UvrD_tudor"/>
    <property type="match status" value="1"/>
</dbReference>
<name>A0A4R7JB70_9ACTN</name>
<dbReference type="GO" id="GO:0016887">
    <property type="term" value="F:ATP hydrolysis activity"/>
    <property type="evidence" value="ECO:0007669"/>
    <property type="project" value="RHEA"/>
</dbReference>
<keyword evidence="4 11" id="KW-0347">Helicase</keyword>